<feature type="region of interest" description="Disordered" evidence="1">
    <location>
        <begin position="1"/>
        <end position="26"/>
    </location>
</feature>
<dbReference type="InterPro" id="IPR016566">
    <property type="entry name" value="UCP010219"/>
</dbReference>
<evidence type="ECO:0000313" key="4">
    <source>
        <dbReference type="Proteomes" id="UP001369736"/>
    </source>
</evidence>
<dbReference type="RefSeq" id="WP_337703618.1">
    <property type="nucleotide sequence ID" value="NZ_JBBEGM010000005.1"/>
</dbReference>
<protein>
    <submittedName>
        <fullName evidence="3">DUF3159 domain-containing protein</fullName>
    </submittedName>
</protein>
<keyword evidence="4" id="KW-1185">Reference proteome</keyword>
<feature type="transmembrane region" description="Helical" evidence="2">
    <location>
        <begin position="108"/>
        <end position="129"/>
    </location>
</feature>
<keyword evidence="2" id="KW-0812">Transmembrane</keyword>
<gene>
    <name evidence="3" type="ORF">WCD58_13800</name>
</gene>
<name>A0ABU8M4G4_9PSEU</name>
<evidence type="ECO:0000313" key="3">
    <source>
        <dbReference type="EMBL" id="MEJ2862240.1"/>
    </source>
</evidence>
<dbReference type="Pfam" id="PF11361">
    <property type="entry name" value="DUF3159"/>
    <property type="match status" value="1"/>
</dbReference>
<keyword evidence="2" id="KW-1133">Transmembrane helix</keyword>
<feature type="transmembrane region" description="Helical" evidence="2">
    <location>
        <begin position="83"/>
        <end position="102"/>
    </location>
</feature>
<feature type="compositionally biased region" description="Low complexity" evidence="1">
    <location>
        <begin position="10"/>
        <end position="21"/>
    </location>
</feature>
<feature type="transmembrane region" description="Helical" evidence="2">
    <location>
        <begin position="160"/>
        <end position="181"/>
    </location>
</feature>
<dbReference type="EMBL" id="JBBEGM010000005">
    <property type="protein sequence ID" value="MEJ2862240.1"/>
    <property type="molecule type" value="Genomic_DNA"/>
</dbReference>
<reference evidence="3 4" key="1">
    <citation type="submission" date="2024-03" db="EMBL/GenBank/DDBJ databases">
        <title>Actinomycetospora sp. OC33-EN07, a novel actinomycete isolated from wild orchid (Aerides multiflora).</title>
        <authorList>
            <person name="Suriyachadkun C."/>
        </authorList>
    </citation>
    <scope>NUCLEOTIDE SEQUENCE [LARGE SCALE GENOMIC DNA]</scope>
    <source>
        <strain evidence="3 4">OC33-EN07</strain>
    </source>
</reference>
<dbReference type="Proteomes" id="UP001369736">
    <property type="component" value="Unassembled WGS sequence"/>
</dbReference>
<sequence length="222" mass="23542">MTERTHPDDTPTGPVPGTQGPAAKAPSVLDQMGGPMGFLYSTIPVIVFVTANAFLPVTVTIVVSLLTGLALTVFRLLRRERVASAFGSLIGVAVAAGLVAWTGSARDFFAIGIWISLAGFVVTLGTVVARRPITGLVWSAIHGNRHDWRADKVVLRAHDLATLAAAVVFGARFVVQQWLYVADATGGLGVARIAMGTPLTIVALLVAFWAFRRSSKRLLPRS</sequence>
<keyword evidence="2" id="KW-0472">Membrane</keyword>
<organism evidence="3 4">
    <name type="scientific">Actinomycetospora flava</name>
    <dbReference type="NCBI Taxonomy" id="3129232"/>
    <lineage>
        <taxon>Bacteria</taxon>
        <taxon>Bacillati</taxon>
        <taxon>Actinomycetota</taxon>
        <taxon>Actinomycetes</taxon>
        <taxon>Pseudonocardiales</taxon>
        <taxon>Pseudonocardiaceae</taxon>
        <taxon>Actinomycetospora</taxon>
    </lineage>
</organism>
<proteinExistence type="predicted"/>
<comment type="caution">
    <text evidence="3">The sequence shown here is derived from an EMBL/GenBank/DDBJ whole genome shotgun (WGS) entry which is preliminary data.</text>
</comment>
<evidence type="ECO:0000256" key="1">
    <source>
        <dbReference type="SAM" id="MobiDB-lite"/>
    </source>
</evidence>
<accession>A0ABU8M4G4</accession>
<evidence type="ECO:0000256" key="2">
    <source>
        <dbReference type="SAM" id="Phobius"/>
    </source>
</evidence>
<feature type="transmembrane region" description="Helical" evidence="2">
    <location>
        <begin position="193"/>
        <end position="211"/>
    </location>
</feature>
<feature type="transmembrane region" description="Helical" evidence="2">
    <location>
        <begin position="38"/>
        <end position="71"/>
    </location>
</feature>